<feature type="region of interest" description="Disordered" evidence="1">
    <location>
        <begin position="131"/>
        <end position="261"/>
    </location>
</feature>
<dbReference type="Proteomes" id="UP000245946">
    <property type="component" value="Unassembled WGS sequence"/>
</dbReference>
<feature type="compositionally biased region" description="Basic and acidic residues" evidence="1">
    <location>
        <begin position="1189"/>
        <end position="1211"/>
    </location>
</feature>
<feature type="compositionally biased region" description="Low complexity" evidence="1">
    <location>
        <begin position="143"/>
        <end position="163"/>
    </location>
</feature>
<dbReference type="Pfam" id="PF08457">
    <property type="entry name" value="Sfi1"/>
    <property type="match status" value="2"/>
</dbReference>
<accession>A0A316ZGP7</accession>
<proteinExistence type="predicted"/>
<feature type="compositionally biased region" description="Low complexity" evidence="1">
    <location>
        <begin position="1168"/>
        <end position="1182"/>
    </location>
</feature>
<evidence type="ECO:0000259" key="2">
    <source>
        <dbReference type="Pfam" id="PF08457"/>
    </source>
</evidence>
<dbReference type="OrthoDB" id="1933281at2759"/>
<gene>
    <name evidence="3" type="ORF">FA09DRAFT_358023</name>
</gene>
<dbReference type="GeneID" id="37272443"/>
<organism evidence="3 4">
    <name type="scientific">Tilletiopsis washingtonensis</name>
    <dbReference type="NCBI Taxonomy" id="58919"/>
    <lineage>
        <taxon>Eukaryota</taxon>
        <taxon>Fungi</taxon>
        <taxon>Dikarya</taxon>
        <taxon>Basidiomycota</taxon>
        <taxon>Ustilaginomycotina</taxon>
        <taxon>Exobasidiomycetes</taxon>
        <taxon>Entylomatales</taxon>
        <taxon>Entylomatales incertae sedis</taxon>
        <taxon>Tilletiopsis</taxon>
    </lineage>
</organism>
<feature type="compositionally biased region" description="Basic residues" evidence="1">
    <location>
        <begin position="1217"/>
        <end position="1226"/>
    </location>
</feature>
<name>A0A316ZGP7_9BASI</name>
<feature type="non-terminal residue" evidence="3">
    <location>
        <position position="1"/>
    </location>
</feature>
<feature type="region of interest" description="Disordered" evidence="1">
    <location>
        <begin position="1144"/>
        <end position="1226"/>
    </location>
</feature>
<dbReference type="InterPro" id="IPR013665">
    <property type="entry name" value="Sfi1_dom"/>
</dbReference>
<feature type="compositionally biased region" description="Low complexity" evidence="1">
    <location>
        <begin position="225"/>
        <end position="243"/>
    </location>
</feature>
<evidence type="ECO:0000313" key="3">
    <source>
        <dbReference type="EMBL" id="PWO00650.1"/>
    </source>
</evidence>
<feature type="region of interest" description="Disordered" evidence="1">
    <location>
        <begin position="1042"/>
        <end position="1100"/>
    </location>
</feature>
<sequence>MSRPWRTPQPGAAAWDAAAAARSLSTSHLSTRTNASSVASSSSASRLSLPAAFGTLDGADVRFFDVVVAATPRGAGDFASLKRAYNGVRALPLPAACDEAQDARLWDLTLSLLQVRGADWTDRWERVREALGLEPRTEEESGLGESTTGGETSATSGSSSSSDEASDEAWRQPPRQTMRVPVRDVPVLSRPQGPRPVSWQGPTAATATVSPTPRLRARFADIPASLGSTSSSSDTASTRTVSPVPSPTPPPYTAARAPVSRDEKLSGALATLTVEDADGGRPAAPSQRRFDALISRSRSERATLAAQEAARRAAAEEEALRPLVRLAESTDRRLSLGRALRWWLDRTRAKRSTLARIDQAHAQVVRAKAWEAWTAKLARVQQRQTLSEHVDEVRCRLSAWRVWRRRVSDRTEHKRAERARALRQSWELVRQRRERRLREAHWQAWRSAFQLRLADRFREAHLLEGALGVWQLSLARRRKLADAEEQFVAGRRFSLASLAFSRWLQSSRLSIAEREHRAGADMRVLQGAWATWRRGSSLGQLARAMASHRIKRAGLQSWMEALAARTTQRRKEALADRWRARRDKRTFLSAWRSKTRDVRQMEGQAGILLVQRDTRLLAHSVKVWMLAERGALLNRVSTGNCLRSAFETWRRRYSVLVVSLQQREAQLTASLDASVLARVFGQWSRLADLHRATLELAARRDARLVLARTWSAWSQRFGAVRVREERAAIVGEYICIRGAFRAWTAQMRERRLAGVLERSDRRTTSKALSTWHARTAERGRERVAVASMRARAQERTMREALERWTRRVVDVRLAFLSAAERSDGQLLQRAWTVWTAALARQGDLEKLGLSFIDVKREDNTRRIFSRWLGAMRTSRTRRENAAVFIEQKQRRMLEQAWTAWSDRHAEACLRPLEYRVMLNRQDSVVRRMLQRWQQGTRVLPALRFDHTRLIRAAWSQWRERAPAAAASRRAVDMDRKGMLGKAMRHWIKAAKAKRSMRAAARFGGPSMARLRAAAHSRSANPFAQAPLPAIPAALSSSNLSLLTDRPARPPAEAPPTLARLTQARPEECKPPTSTAPRAETRRPPSRPATEAPVRSASAVPMGDANALRRWAYGVSSAAGEQPHAAAARSELRTLPSARRPRLEALPRSGSAPSSVHSHAAGDDRSAARRSPSPVPSRAARSEATLRPSARREASERPAARDVARPAARDEEALAALRARRRERARE</sequence>
<evidence type="ECO:0000256" key="1">
    <source>
        <dbReference type="SAM" id="MobiDB-lite"/>
    </source>
</evidence>
<keyword evidence="4" id="KW-1185">Reference proteome</keyword>
<protein>
    <recommendedName>
        <fullName evidence="2">Sfi1 spindle body domain-containing protein</fullName>
    </recommendedName>
</protein>
<reference evidence="3 4" key="1">
    <citation type="journal article" date="2018" name="Mol. Biol. Evol.">
        <title>Broad Genomic Sampling Reveals a Smut Pathogenic Ancestry of the Fungal Clade Ustilaginomycotina.</title>
        <authorList>
            <person name="Kijpornyongpan T."/>
            <person name="Mondo S.J."/>
            <person name="Barry K."/>
            <person name="Sandor L."/>
            <person name="Lee J."/>
            <person name="Lipzen A."/>
            <person name="Pangilinan J."/>
            <person name="LaButti K."/>
            <person name="Hainaut M."/>
            <person name="Henrissat B."/>
            <person name="Grigoriev I.V."/>
            <person name="Spatafora J.W."/>
            <person name="Aime M.C."/>
        </authorList>
    </citation>
    <scope>NUCLEOTIDE SEQUENCE [LARGE SCALE GENOMIC DNA]</scope>
    <source>
        <strain evidence="3 4">MCA 4186</strain>
    </source>
</reference>
<dbReference type="EMBL" id="KZ819284">
    <property type="protein sequence ID" value="PWO00650.1"/>
    <property type="molecule type" value="Genomic_DNA"/>
</dbReference>
<dbReference type="STRING" id="58919.A0A316ZGP7"/>
<feature type="domain" description="Sfi1 spindle body" evidence="2">
    <location>
        <begin position="611"/>
        <end position="750"/>
    </location>
</feature>
<feature type="domain" description="Sfi1 spindle body" evidence="2">
    <location>
        <begin position="854"/>
        <end position="992"/>
    </location>
</feature>
<dbReference type="AlphaFoldDB" id="A0A316ZGP7"/>
<dbReference type="RefSeq" id="XP_025600928.1">
    <property type="nucleotide sequence ID" value="XM_025744899.1"/>
</dbReference>
<evidence type="ECO:0000313" key="4">
    <source>
        <dbReference type="Proteomes" id="UP000245946"/>
    </source>
</evidence>